<evidence type="ECO:0000256" key="5">
    <source>
        <dbReference type="SAM" id="MobiDB-lite"/>
    </source>
</evidence>
<comment type="caution">
    <text evidence="8">The sequence shown here is derived from an EMBL/GenBank/DDBJ whole genome shotgun (WGS) entry which is preliminary data.</text>
</comment>
<evidence type="ECO:0000313" key="8">
    <source>
        <dbReference type="EMBL" id="CAD8084238.1"/>
    </source>
</evidence>
<proteinExistence type="predicted"/>
<dbReference type="AlphaFoldDB" id="A0A8S1MV87"/>
<evidence type="ECO:0000256" key="1">
    <source>
        <dbReference type="ARBA" id="ARBA00004141"/>
    </source>
</evidence>
<dbReference type="OrthoDB" id="447251at2759"/>
<keyword evidence="2 6" id="KW-0812">Transmembrane</keyword>
<dbReference type="InterPro" id="IPR005821">
    <property type="entry name" value="Ion_trans_dom"/>
</dbReference>
<evidence type="ECO:0000313" key="9">
    <source>
        <dbReference type="Proteomes" id="UP000692954"/>
    </source>
</evidence>
<feature type="transmembrane region" description="Helical" evidence="6">
    <location>
        <begin position="48"/>
        <end position="69"/>
    </location>
</feature>
<dbReference type="GO" id="GO:0005249">
    <property type="term" value="F:voltage-gated potassium channel activity"/>
    <property type="evidence" value="ECO:0007669"/>
    <property type="project" value="TreeGrafter"/>
</dbReference>
<dbReference type="CDD" id="cd00038">
    <property type="entry name" value="CAP_ED"/>
    <property type="match status" value="1"/>
</dbReference>
<feature type="domain" description="Cyclic nucleotide-binding" evidence="7">
    <location>
        <begin position="386"/>
        <end position="484"/>
    </location>
</feature>
<dbReference type="InterPro" id="IPR000595">
    <property type="entry name" value="cNMP-bd_dom"/>
</dbReference>
<feature type="transmembrane region" description="Helical" evidence="6">
    <location>
        <begin position="81"/>
        <end position="100"/>
    </location>
</feature>
<keyword evidence="3 6" id="KW-1133">Transmembrane helix</keyword>
<reference evidence="8" key="1">
    <citation type="submission" date="2021-01" db="EMBL/GenBank/DDBJ databases">
        <authorList>
            <consortium name="Genoscope - CEA"/>
            <person name="William W."/>
        </authorList>
    </citation>
    <scope>NUCLEOTIDE SEQUENCE</scope>
</reference>
<dbReference type="EMBL" id="CAJJDN010000046">
    <property type="protein sequence ID" value="CAD8084238.1"/>
    <property type="molecule type" value="Genomic_DNA"/>
</dbReference>
<gene>
    <name evidence="8" type="ORF">PSON_ATCC_30995.1.T0460147</name>
</gene>
<dbReference type="Proteomes" id="UP000692954">
    <property type="component" value="Unassembled WGS sequence"/>
</dbReference>
<accession>A0A8S1MV87</accession>
<evidence type="ECO:0000256" key="6">
    <source>
        <dbReference type="SAM" id="Phobius"/>
    </source>
</evidence>
<dbReference type="PROSITE" id="PS50042">
    <property type="entry name" value="CNMP_BINDING_3"/>
    <property type="match status" value="1"/>
</dbReference>
<feature type="transmembrane region" description="Helical" evidence="6">
    <location>
        <begin position="249"/>
        <end position="269"/>
    </location>
</feature>
<keyword evidence="4 6" id="KW-0472">Membrane</keyword>
<feature type="transmembrane region" description="Helical" evidence="6">
    <location>
        <begin position="281"/>
        <end position="304"/>
    </location>
</feature>
<dbReference type="PANTHER" id="PTHR45689">
    <property type="entry name" value="I[[H]] CHANNEL, ISOFORM E"/>
    <property type="match status" value="1"/>
</dbReference>
<dbReference type="GO" id="GO:0098855">
    <property type="term" value="C:HCN channel complex"/>
    <property type="evidence" value="ECO:0007669"/>
    <property type="project" value="TreeGrafter"/>
</dbReference>
<evidence type="ECO:0000256" key="2">
    <source>
        <dbReference type="ARBA" id="ARBA00022692"/>
    </source>
</evidence>
<dbReference type="GO" id="GO:0003254">
    <property type="term" value="P:regulation of membrane depolarization"/>
    <property type="evidence" value="ECO:0007669"/>
    <property type="project" value="TreeGrafter"/>
</dbReference>
<evidence type="ECO:0000256" key="4">
    <source>
        <dbReference type="ARBA" id="ARBA00023136"/>
    </source>
</evidence>
<dbReference type="Pfam" id="PF00027">
    <property type="entry name" value="cNMP_binding"/>
    <property type="match status" value="1"/>
</dbReference>
<evidence type="ECO:0000256" key="3">
    <source>
        <dbReference type="ARBA" id="ARBA00022989"/>
    </source>
</evidence>
<comment type="subcellular location">
    <subcellularLocation>
        <location evidence="1">Membrane</location>
        <topology evidence="1">Multi-pass membrane protein</topology>
    </subcellularLocation>
</comment>
<dbReference type="PANTHER" id="PTHR45689:SF5">
    <property type="entry name" value="I[[H]] CHANNEL, ISOFORM E"/>
    <property type="match status" value="1"/>
</dbReference>
<keyword evidence="9" id="KW-1185">Reference proteome</keyword>
<dbReference type="Pfam" id="PF00520">
    <property type="entry name" value="Ion_trans"/>
    <property type="match status" value="1"/>
</dbReference>
<feature type="transmembrane region" description="Helical" evidence="6">
    <location>
        <begin position="189"/>
        <end position="217"/>
    </location>
</feature>
<protein>
    <recommendedName>
        <fullName evidence="7">Cyclic nucleotide-binding domain-containing protein</fullName>
    </recommendedName>
</protein>
<dbReference type="GO" id="GO:0035725">
    <property type="term" value="P:sodium ion transmembrane transport"/>
    <property type="evidence" value="ECO:0007669"/>
    <property type="project" value="TreeGrafter"/>
</dbReference>
<sequence length="826" mass="98785">MYKERYVALFEDLYSKNDKVIKQNFKTFIQAFFQPFKPDNPYKQTWDLVGMLFIFVQIITIPLIITFSIELDLFYDICNQIMDYYFLVDIIVSFLTGYYYKGNLITSYRKVFWNYFSTWFWLDLISSFPYDMVIELTLKSDSAESLQRNSQILKIVRVVRFIKILRLMRALKLKKYINQLEDQLMMAKSLISFFAFLKICLIILCLAHWLACIWNLIRIIEGADQNWYTRYQEYQLDNYIIYQDTNYWVSQYLVAIYFSVTTMITIGYGDIYPITTIERSFGVIVMIFSSGLFGYVMNSIVLLFENQEESVAELLQQQDNVQLYLKQKRINKQLVARIKNYLDWLQQQEQIQHSYEQQVVLNLSENLRREILKLIHQKITQSCLFFSSNFSLQLLQKLVYYFKEQTFSPQDIIFQQGDIENKQIYYILNGSVKIENIQYELKKKEYFGEIAFFANVPRCSTIVATNFINLLTLSRNQFLQLLSPEDMEKYFEIKFQIEIEQDFTSLKLKCYMCQEINHIAIQCPFSHFIVSKYDTIKVIKKFQIKCQKNKKNRQKYKTLLLLRNEKYLKAQNKIDKDMLNIEYFLNKKKNLTKFKLAQKMLRDKQVKDSFVIECLKEYTRFIPKCNISTIISIVNSKAEVNQRLLEDRREKERKQRTKENAEKFIKMLQIKKQNQIKFNIQKQNTSRLSIDNILKVAQRELARKPSSSEENRRRLLNVQEKRQKNQKSFNSFESGGKILLTFSVIPEDAFESPAQELKYFRKTLKSSHVSTNVSINEEHYPDVYSTFQKRYSSQEKCIAFNSQFYSTTCLENMIYVVINHKLQSQK</sequence>
<name>A0A8S1MV87_9CILI</name>
<organism evidence="8 9">
    <name type="scientific">Paramecium sonneborni</name>
    <dbReference type="NCBI Taxonomy" id="65129"/>
    <lineage>
        <taxon>Eukaryota</taxon>
        <taxon>Sar</taxon>
        <taxon>Alveolata</taxon>
        <taxon>Ciliophora</taxon>
        <taxon>Intramacronucleata</taxon>
        <taxon>Oligohymenophorea</taxon>
        <taxon>Peniculida</taxon>
        <taxon>Parameciidae</taxon>
        <taxon>Paramecium</taxon>
    </lineage>
</organism>
<evidence type="ECO:0000259" key="7">
    <source>
        <dbReference type="PROSITE" id="PS50042"/>
    </source>
</evidence>
<dbReference type="SMART" id="SM00100">
    <property type="entry name" value="cNMP"/>
    <property type="match status" value="1"/>
</dbReference>
<feature type="region of interest" description="Disordered" evidence="5">
    <location>
        <begin position="701"/>
        <end position="722"/>
    </location>
</feature>
<dbReference type="InterPro" id="IPR051413">
    <property type="entry name" value="K/Na_HCN_channel"/>
</dbReference>